<protein>
    <submittedName>
        <fullName evidence="4">Uncharacterized protein</fullName>
    </submittedName>
</protein>
<feature type="compositionally biased region" description="Basic and acidic residues" evidence="1">
    <location>
        <begin position="596"/>
        <end position="606"/>
    </location>
</feature>
<sequence length="613" mass="67507">MHFAQWSLNTLAAFWTLLVPKADATAPVVEASVNVRGHNVQLDPRSPGAAETAPMCNVPEMNGAIFTEKLKDIDDWMLGIMQRFRDNPGTHKTFFSFVLQTNFPTLLPSHTSCNFVNDCDPVSCALFRDILEGESQEKYEHERAMAVYAATAITNFHNFYRSVGEAFESASNHIKGLLDGVWHTFSWDDNYYLKDKKAREKKARITKIAIAVGLLVILLVTAGVGAYAETIVAGAVGTAVNEAQKGMKHAVDAVNAANSAASGAYSGTTAIFSAVVKGGEGRSWLDHKEIEFKHVWELAAAQAKETLNNATLALMEGKQDDSSGANIITILRNQWFYLPLDAQLKPRLQRLMNKEMLASTINLLWSSGTTNAWIVRSKAVPNCKEDARIRPEARVCLDNETDWTYFVAGTDNFKDKKVSLLHLLPGWQSMREKPGEYENITVEEVVASSLKWWRLVGNHGFDAGAQPAGFNASQVLGQLNDVATSAIHLPVCNNPGGEALSSLNEEEQLSFPCVCAKQDGSPDDFSPQSETLGVLKTSGLITRPKVYDHCKKAMDCTGKKGNPYRLDCGEQGSLRGKKVASGWCEKETFTAWGSPPKHDEPGRIDDWLDNDWE</sequence>
<evidence type="ECO:0000256" key="3">
    <source>
        <dbReference type="SAM" id="SignalP"/>
    </source>
</evidence>
<keyword evidence="3" id="KW-0732">Signal</keyword>
<dbReference type="Proteomes" id="UP001521184">
    <property type="component" value="Unassembled WGS sequence"/>
</dbReference>
<keyword evidence="2" id="KW-0812">Transmembrane</keyword>
<feature type="chain" id="PRO_5046224348" evidence="3">
    <location>
        <begin position="25"/>
        <end position="613"/>
    </location>
</feature>
<keyword evidence="5" id="KW-1185">Reference proteome</keyword>
<proteinExistence type="predicted"/>
<reference evidence="4 5" key="1">
    <citation type="journal article" date="2023" name="Plant Dis.">
        <title>First Report of Diplodia intermedia Causing Canker and Dieback Diseases on Apple Trees in Canada.</title>
        <authorList>
            <person name="Ellouze W."/>
            <person name="Ilyukhin E."/>
            <person name="Sulman M."/>
            <person name="Ali S."/>
        </authorList>
    </citation>
    <scope>NUCLEOTIDE SEQUENCE [LARGE SCALE GENOMIC DNA]</scope>
    <source>
        <strain evidence="4 5">M45-28</strain>
    </source>
</reference>
<feature type="signal peptide" evidence="3">
    <location>
        <begin position="1"/>
        <end position="24"/>
    </location>
</feature>
<organism evidence="4 5">
    <name type="scientific">Diplodia intermedia</name>
    <dbReference type="NCBI Taxonomy" id="856260"/>
    <lineage>
        <taxon>Eukaryota</taxon>
        <taxon>Fungi</taxon>
        <taxon>Dikarya</taxon>
        <taxon>Ascomycota</taxon>
        <taxon>Pezizomycotina</taxon>
        <taxon>Dothideomycetes</taxon>
        <taxon>Dothideomycetes incertae sedis</taxon>
        <taxon>Botryosphaeriales</taxon>
        <taxon>Botryosphaeriaceae</taxon>
        <taxon>Diplodia</taxon>
    </lineage>
</organism>
<dbReference type="EMBL" id="JAKEKT020000020">
    <property type="protein sequence ID" value="KAL1645253.1"/>
    <property type="molecule type" value="Genomic_DNA"/>
</dbReference>
<accession>A0ABR3TVZ5</accession>
<keyword evidence="2" id="KW-0472">Membrane</keyword>
<evidence type="ECO:0000313" key="5">
    <source>
        <dbReference type="Proteomes" id="UP001521184"/>
    </source>
</evidence>
<evidence type="ECO:0000256" key="2">
    <source>
        <dbReference type="SAM" id="Phobius"/>
    </source>
</evidence>
<keyword evidence="2" id="KW-1133">Transmembrane helix</keyword>
<feature type="transmembrane region" description="Helical" evidence="2">
    <location>
        <begin position="208"/>
        <end position="228"/>
    </location>
</feature>
<feature type="region of interest" description="Disordered" evidence="1">
    <location>
        <begin position="591"/>
        <end position="613"/>
    </location>
</feature>
<evidence type="ECO:0000313" key="4">
    <source>
        <dbReference type="EMBL" id="KAL1645253.1"/>
    </source>
</evidence>
<gene>
    <name evidence="4" type="ORF">SLS58_003960</name>
</gene>
<evidence type="ECO:0000256" key="1">
    <source>
        <dbReference type="SAM" id="MobiDB-lite"/>
    </source>
</evidence>
<name>A0ABR3TVZ5_9PEZI</name>
<comment type="caution">
    <text evidence="4">The sequence shown here is derived from an EMBL/GenBank/DDBJ whole genome shotgun (WGS) entry which is preliminary data.</text>
</comment>